<accession>A0A0S7BIM7</accession>
<dbReference type="EMBL" id="DF967972">
    <property type="protein sequence ID" value="GAP13637.1"/>
    <property type="molecule type" value="Genomic_DNA"/>
</dbReference>
<sequence length="328" mass="36265">MKRVLFEKKDVIQMITAGKKLLLAGDEKSLRDLPSGCWIAGTIPYFMGEQGGVFTQDQIYVTEFPDYVLKAEVKVYDETHIQQVYTDAPRHGFSVIIIPASSPTHFTFALNAPSFPNFATRPLIGWVAGVAVDDDVSSPKVFDGTRQLALDNGAVVFHVELPANKLAEIDIVNIFEQGEVDSIVFPEDGFSATTALINGQSKNIADYVVENAIDTRLPLVTNLSGAMINTSFKSMDFAKRQITFYAPVFAGYRYKIAKPVDDYLDQLKKKAPAGLSENVFVACNCILNYLYANLEGRKIGNFTGPITFGEIAYQLLNQTLVYLTIEDV</sequence>
<dbReference type="InterPro" id="IPR054249">
    <property type="entry name" value="DUF6976"/>
</dbReference>
<name>A0A0S7BIM7_9CHLR</name>
<dbReference type="Proteomes" id="UP000055060">
    <property type="component" value="Unassembled WGS sequence"/>
</dbReference>
<protein>
    <submittedName>
        <fullName evidence="1">Uncharacterized protein</fullName>
    </submittedName>
</protein>
<dbReference type="AlphaFoldDB" id="A0A0S7BIM7"/>
<keyword evidence="2" id="KW-1185">Reference proteome</keyword>
<evidence type="ECO:0000313" key="1">
    <source>
        <dbReference type="EMBL" id="GAP13637.1"/>
    </source>
</evidence>
<evidence type="ECO:0000313" key="2">
    <source>
        <dbReference type="Proteomes" id="UP000055060"/>
    </source>
</evidence>
<dbReference type="Pfam" id="PF22396">
    <property type="entry name" value="DUF6976"/>
    <property type="match status" value="1"/>
</dbReference>
<organism evidence="1">
    <name type="scientific">Longilinea arvoryzae</name>
    <dbReference type="NCBI Taxonomy" id="360412"/>
    <lineage>
        <taxon>Bacteria</taxon>
        <taxon>Bacillati</taxon>
        <taxon>Chloroflexota</taxon>
        <taxon>Anaerolineae</taxon>
        <taxon>Anaerolineales</taxon>
        <taxon>Anaerolineaceae</taxon>
        <taxon>Longilinea</taxon>
    </lineage>
</organism>
<dbReference type="STRING" id="360412.LARV_01392"/>
<dbReference type="RefSeq" id="WP_075072961.1">
    <property type="nucleotide sequence ID" value="NZ_DF967972.1"/>
</dbReference>
<reference evidence="1" key="1">
    <citation type="submission" date="2015-07" db="EMBL/GenBank/DDBJ databases">
        <title>Draft Genome Sequences of Anaerolinea thermolimosa IMO-1, Bellilinea caldifistulae GOMI-1, Leptolinea tardivitalis YMTK-2, Levilinea saccharolytica KIBI-1,Longilinea arvoryzae KOME-1, Previously Described as Members of the Anaerolineaceae (Chloroflexi).</title>
        <authorList>
            <person name="Sekiguchi Y."/>
            <person name="Ohashi A."/>
            <person name="Matsuura N."/>
            <person name="Tourlousse M.D."/>
        </authorList>
    </citation>
    <scope>NUCLEOTIDE SEQUENCE [LARGE SCALE GENOMIC DNA]</scope>
    <source>
        <strain evidence="1">KOME-1</strain>
    </source>
</reference>
<gene>
    <name evidence="1" type="ORF">LARV_01392</name>
</gene>
<proteinExistence type="predicted"/>